<keyword evidence="2 4" id="KW-0863">Zinc-finger</keyword>
<sequence length="410" mass="45796">MDTDTKLAILASLAPDSAFDSLLEVLVDAGGDVELARTRLASSSSISTSTSTSTSSKQLQAPVTRFFNVSSSSETSPPRKRVRTHSGTLSKLPPPVLHLYTPATIAQYTPCTFTPNFLPPDLAEPLLSFLLDESVSWQPNLFRLFNREVSSPHTTSFYVNPDKVDAFTHTYRYNGAAITDVRRFNDTMMQVQALIEEVVNKEISDRGFLKHQTHDKWVADVAFCNRYDGPTESVGFHSDRLTYIGPQPVIASLSLGVTREFRLRPMAPPSENSGTQTYSLHLPHNSLLIMHAPCQEKFKHSVIPARKVDPHPIAGNVRLNLTYRMFRQEFSPENSPTCKCGITMVLRCVSKKQDSLGKYFWSCASAYQQETGCDLFIWQPVTDDGNPVKLQTYDYSSKPQTESQPKSNDT</sequence>
<reference evidence="8 9" key="1">
    <citation type="submission" date="2024-03" db="EMBL/GenBank/DDBJ databases">
        <title>Genome-scale model development and genomic sequencing of the oleaginous clade Lipomyces.</title>
        <authorList>
            <consortium name="Lawrence Berkeley National Laboratory"/>
            <person name="Czajka J.J."/>
            <person name="Han Y."/>
            <person name="Kim J."/>
            <person name="Mondo S.J."/>
            <person name="Hofstad B.A."/>
            <person name="Robles A."/>
            <person name="Haridas S."/>
            <person name="Riley R."/>
            <person name="LaButti K."/>
            <person name="Pangilinan J."/>
            <person name="Andreopoulos W."/>
            <person name="Lipzen A."/>
            <person name="Yan J."/>
            <person name="Wang M."/>
            <person name="Ng V."/>
            <person name="Grigoriev I.V."/>
            <person name="Spatafora J.W."/>
            <person name="Magnuson J.K."/>
            <person name="Baker S.E."/>
            <person name="Pomraning K.R."/>
        </authorList>
    </citation>
    <scope>NUCLEOTIDE SEQUENCE [LARGE SCALE GENOMIC DNA]</scope>
    <source>
        <strain evidence="8 9">Phaff 52-87</strain>
    </source>
</reference>
<organism evidence="8 9">
    <name type="scientific">Myxozyma melibiosi</name>
    <dbReference type="NCBI Taxonomy" id="54550"/>
    <lineage>
        <taxon>Eukaryota</taxon>
        <taxon>Fungi</taxon>
        <taxon>Dikarya</taxon>
        <taxon>Ascomycota</taxon>
        <taxon>Saccharomycotina</taxon>
        <taxon>Lipomycetes</taxon>
        <taxon>Lipomycetales</taxon>
        <taxon>Lipomycetaceae</taxon>
        <taxon>Myxozyma</taxon>
    </lineage>
</organism>
<dbReference type="GeneID" id="90038971"/>
<dbReference type="InterPro" id="IPR005123">
    <property type="entry name" value="Oxoglu/Fe-dep_dioxygenase_dom"/>
</dbReference>
<evidence type="ECO:0000259" key="6">
    <source>
        <dbReference type="PROSITE" id="PS51471"/>
    </source>
</evidence>
<evidence type="ECO:0000313" key="8">
    <source>
        <dbReference type="EMBL" id="KAK7203396.1"/>
    </source>
</evidence>
<dbReference type="Pfam" id="PF13532">
    <property type="entry name" value="2OG-FeII_Oxy_2"/>
    <property type="match status" value="1"/>
</dbReference>
<name>A0ABR1F0L8_9ASCO</name>
<evidence type="ECO:0000256" key="5">
    <source>
        <dbReference type="SAM" id="MobiDB-lite"/>
    </source>
</evidence>
<feature type="region of interest" description="Disordered" evidence="5">
    <location>
        <begin position="68"/>
        <end position="89"/>
    </location>
</feature>
<dbReference type="PANTHER" id="PTHR31212:SF4">
    <property type="entry name" value="ALPHA-KETOGLUTARATE-DEPENDENT DIOXYGENASE ALKB HOMOLOG 3"/>
    <property type="match status" value="1"/>
</dbReference>
<dbReference type="PANTHER" id="PTHR31212">
    <property type="entry name" value="ALPHA-KETOGLUTARATE-DEPENDENT DIOXYGENASE ALKB HOMOLOG 3"/>
    <property type="match status" value="1"/>
</dbReference>
<dbReference type="InterPro" id="IPR037151">
    <property type="entry name" value="AlkB-like_sf"/>
</dbReference>
<dbReference type="PROSITE" id="PS51999">
    <property type="entry name" value="ZF_GRF"/>
    <property type="match status" value="1"/>
</dbReference>
<keyword evidence="1" id="KW-0479">Metal-binding</keyword>
<dbReference type="InterPro" id="IPR010666">
    <property type="entry name" value="Znf_GRF"/>
</dbReference>
<evidence type="ECO:0000259" key="7">
    <source>
        <dbReference type="PROSITE" id="PS51999"/>
    </source>
</evidence>
<accession>A0ABR1F0L8</accession>
<evidence type="ECO:0000256" key="1">
    <source>
        <dbReference type="ARBA" id="ARBA00022723"/>
    </source>
</evidence>
<dbReference type="EMBL" id="JBBJBU010000012">
    <property type="protein sequence ID" value="KAK7203396.1"/>
    <property type="molecule type" value="Genomic_DNA"/>
</dbReference>
<evidence type="ECO:0000256" key="2">
    <source>
        <dbReference type="ARBA" id="ARBA00022771"/>
    </source>
</evidence>
<keyword evidence="3" id="KW-0862">Zinc</keyword>
<dbReference type="InterPro" id="IPR032854">
    <property type="entry name" value="ALKBH3"/>
</dbReference>
<evidence type="ECO:0000256" key="3">
    <source>
        <dbReference type="ARBA" id="ARBA00022833"/>
    </source>
</evidence>
<dbReference type="SUPFAM" id="SSF51197">
    <property type="entry name" value="Clavaminate synthase-like"/>
    <property type="match status" value="1"/>
</dbReference>
<evidence type="ECO:0000256" key="4">
    <source>
        <dbReference type="PROSITE-ProRule" id="PRU01343"/>
    </source>
</evidence>
<gene>
    <name evidence="8" type="ORF">BZA70DRAFT_283611</name>
</gene>
<dbReference type="Proteomes" id="UP001498771">
    <property type="component" value="Unassembled WGS sequence"/>
</dbReference>
<comment type="caution">
    <text evidence="8">The sequence shown here is derived from an EMBL/GenBank/DDBJ whole genome shotgun (WGS) entry which is preliminary data.</text>
</comment>
<evidence type="ECO:0000313" key="9">
    <source>
        <dbReference type="Proteomes" id="UP001498771"/>
    </source>
</evidence>
<keyword evidence="9" id="KW-1185">Reference proteome</keyword>
<proteinExistence type="predicted"/>
<dbReference type="PROSITE" id="PS51471">
    <property type="entry name" value="FE2OG_OXY"/>
    <property type="match status" value="1"/>
</dbReference>
<dbReference type="Gene3D" id="2.60.120.590">
    <property type="entry name" value="Alpha-ketoglutarate-dependent dioxygenase AlkB-like"/>
    <property type="match status" value="1"/>
</dbReference>
<dbReference type="RefSeq" id="XP_064766429.1">
    <property type="nucleotide sequence ID" value="XM_064913459.1"/>
</dbReference>
<feature type="domain" description="GRF-type" evidence="7">
    <location>
        <begin position="338"/>
        <end position="382"/>
    </location>
</feature>
<protein>
    <submittedName>
        <fullName evidence="8">GRF zinc finger protein</fullName>
    </submittedName>
</protein>
<feature type="domain" description="Fe2OG dioxygenase" evidence="6">
    <location>
        <begin position="218"/>
        <end position="327"/>
    </location>
</feature>
<dbReference type="InterPro" id="IPR027450">
    <property type="entry name" value="AlkB-like"/>
</dbReference>